<organism evidence="1 2">
    <name type="scientific">Thermomonospora cellulosilytica</name>
    <dbReference type="NCBI Taxonomy" id="1411118"/>
    <lineage>
        <taxon>Bacteria</taxon>
        <taxon>Bacillati</taxon>
        <taxon>Actinomycetota</taxon>
        <taxon>Actinomycetes</taxon>
        <taxon>Streptosporangiales</taxon>
        <taxon>Thermomonosporaceae</taxon>
        <taxon>Thermomonospora</taxon>
    </lineage>
</organism>
<keyword evidence="2" id="KW-1185">Reference proteome</keyword>
<reference evidence="1 2" key="1">
    <citation type="submission" date="2020-08" db="EMBL/GenBank/DDBJ databases">
        <title>Sequencing the genomes of 1000 actinobacteria strains.</title>
        <authorList>
            <person name="Klenk H.-P."/>
        </authorList>
    </citation>
    <scope>NUCLEOTIDE SEQUENCE [LARGE SCALE GENOMIC DNA]</scope>
    <source>
        <strain evidence="1 2">DSM 45823</strain>
    </source>
</reference>
<dbReference type="Proteomes" id="UP000539313">
    <property type="component" value="Unassembled WGS sequence"/>
</dbReference>
<name>A0A7W3MVN6_9ACTN</name>
<proteinExistence type="predicted"/>
<dbReference type="RefSeq" id="WP_182704692.1">
    <property type="nucleotide sequence ID" value="NZ_JACJII010000001.1"/>
</dbReference>
<evidence type="ECO:0000313" key="1">
    <source>
        <dbReference type="EMBL" id="MBA9002754.1"/>
    </source>
</evidence>
<evidence type="ECO:0000313" key="2">
    <source>
        <dbReference type="Proteomes" id="UP000539313"/>
    </source>
</evidence>
<gene>
    <name evidence="1" type="ORF">HNR21_001636</name>
</gene>
<protein>
    <submittedName>
        <fullName evidence="1">Uncharacterized protein</fullName>
    </submittedName>
</protein>
<dbReference type="AlphaFoldDB" id="A0A7W3MVN6"/>
<sequence>MTGQIPDEVTYQGKSYALAGANGTGLFDPTALGLRVRPISTACWRGYLAEYAIVDGALKLTGLRLGLDDERPEVFGVLPDEPEDPEEVHDLLPDGSAGSADYVDPNPKYSGLDVPVPFTGGLLIGRDFDSGFYVHMGFQAGWKYADLHELIFVGAA</sequence>
<accession>A0A7W3MVN6</accession>
<dbReference type="EMBL" id="JACJII010000001">
    <property type="protein sequence ID" value="MBA9002754.1"/>
    <property type="molecule type" value="Genomic_DNA"/>
</dbReference>
<comment type="caution">
    <text evidence="1">The sequence shown here is derived from an EMBL/GenBank/DDBJ whole genome shotgun (WGS) entry which is preliminary data.</text>
</comment>